<evidence type="ECO:0000313" key="3">
    <source>
        <dbReference type="Proteomes" id="UP000681720"/>
    </source>
</evidence>
<dbReference type="EMBL" id="CAJOBJ010167053">
    <property type="protein sequence ID" value="CAF4868411.1"/>
    <property type="molecule type" value="Genomic_DNA"/>
</dbReference>
<dbReference type="AlphaFoldDB" id="A0A8S3BWM3"/>
<evidence type="ECO:0000313" key="1">
    <source>
        <dbReference type="EMBL" id="CAF4646027.1"/>
    </source>
</evidence>
<gene>
    <name evidence="1" type="ORF">BYL167_LOCUS41966</name>
    <name evidence="2" type="ORF">GIL414_LOCUS50251</name>
</gene>
<dbReference type="EMBL" id="CAJOBH010107789">
    <property type="protein sequence ID" value="CAF4646027.1"/>
    <property type="molecule type" value="Genomic_DNA"/>
</dbReference>
<comment type="caution">
    <text evidence="2">The sequence shown here is derived from an EMBL/GenBank/DDBJ whole genome shotgun (WGS) entry which is preliminary data.</text>
</comment>
<feature type="non-terminal residue" evidence="2">
    <location>
        <position position="1"/>
    </location>
</feature>
<dbReference type="SUPFAM" id="SSF55486">
    <property type="entry name" value="Metalloproteases ('zincins'), catalytic domain"/>
    <property type="match status" value="1"/>
</dbReference>
<dbReference type="Proteomes" id="UP000681967">
    <property type="component" value="Unassembled WGS sequence"/>
</dbReference>
<reference evidence="2" key="1">
    <citation type="submission" date="2021-02" db="EMBL/GenBank/DDBJ databases">
        <authorList>
            <person name="Nowell W R."/>
        </authorList>
    </citation>
    <scope>NUCLEOTIDE SEQUENCE</scope>
</reference>
<proteinExistence type="predicted"/>
<dbReference type="Proteomes" id="UP000681720">
    <property type="component" value="Unassembled WGS sequence"/>
</dbReference>
<evidence type="ECO:0000313" key="2">
    <source>
        <dbReference type="EMBL" id="CAF4868411.1"/>
    </source>
</evidence>
<dbReference type="Gene3D" id="3.30.2010.30">
    <property type="match status" value="1"/>
</dbReference>
<accession>A0A8S3BWM3</accession>
<feature type="non-terminal residue" evidence="2">
    <location>
        <position position="58"/>
    </location>
</feature>
<sequence>LSPIELTAYTLPGRKHEATFALNCAHKALHYYADLFQIDYPMSKLDLVAVPDLFYPAM</sequence>
<protein>
    <submittedName>
        <fullName evidence="2">Uncharacterized protein</fullName>
    </submittedName>
</protein>
<name>A0A8S3BWM3_9BILA</name>
<organism evidence="2 3">
    <name type="scientific">Rotaria magnacalcarata</name>
    <dbReference type="NCBI Taxonomy" id="392030"/>
    <lineage>
        <taxon>Eukaryota</taxon>
        <taxon>Metazoa</taxon>
        <taxon>Spiralia</taxon>
        <taxon>Gnathifera</taxon>
        <taxon>Rotifera</taxon>
        <taxon>Eurotatoria</taxon>
        <taxon>Bdelloidea</taxon>
        <taxon>Philodinida</taxon>
        <taxon>Philodinidae</taxon>
        <taxon>Rotaria</taxon>
    </lineage>
</organism>